<comment type="caution">
    <text evidence="3">The sequence shown here is derived from an EMBL/GenBank/DDBJ whole genome shotgun (WGS) entry which is preliminary data.</text>
</comment>
<protein>
    <recommendedName>
        <fullName evidence="2">CCHC-type domain-containing protein</fullName>
    </recommendedName>
</protein>
<feature type="compositionally biased region" description="Polar residues" evidence="1">
    <location>
        <begin position="677"/>
        <end position="702"/>
    </location>
</feature>
<dbReference type="GO" id="GO:0003676">
    <property type="term" value="F:nucleic acid binding"/>
    <property type="evidence" value="ECO:0007669"/>
    <property type="project" value="InterPro"/>
</dbReference>
<feature type="compositionally biased region" description="Polar residues" evidence="1">
    <location>
        <begin position="635"/>
        <end position="664"/>
    </location>
</feature>
<evidence type="ECO:0000313" key="4">
    <source>
        <dbReference type="Proteomes" id="UP000434957"/>
    </source>
</evidence>
<feature type="region of interest" description="Disordered" evidence="1">
    <location>
        <begin position="839"/>
        <end position="927"/>
    </location>
</feature>
<reference evidence="3 4" key="1">
    <citation type="submission" date="2018-08" db="EMBL/GenBank/DDBJ databases">
        <title>Genomic investigation of the strawberry pathogen Phytophthora fragariae indicates pathogenicity is determined by transcriptional variation in three key races.</title>
        <authorList>
            <person name="Adams T.M."/>
            <person name="Armitage A.D."/>
            <person name="Sobczyk M.K."/>
            <person name="Bates H.J."/>
            <person name="Dunwell J.M."/>
            <person name="Nellist C.F."/>
            <person name="Harrison R.J."/>
        </authorList>
    </citation>
    <scope>NUCLEOTIDE SEQUENCE [LARGE SCALE GENOMIC DNA]</scope>
    <source>
        <strain evidence="3 4">SCRP333</strain>
    </source>
</reference>
<feature type="compositionally biased region" description="Basic and acidic residues" evidence="1">
    <location>
        <begin position="197"/>
        <end position="212"/>
    </location>
</feature>
<dbReference type="Proteomes" id="UP000434957">
    <property type="component" value="Unassembled WGS sequence"/>
</dbReference>
<feature type="region of interest" description="Disordered" evidence="1">
    <location>
        <begin position="196"/>
        <end position="227"/>
    </location>
</feature>
<feature type="region of interest" description="Disordered" evidence="1">
    <location>
        <begin position="291"/>
        <end position="314"/>
    </location>
</feature>
<proteinExistence type="predicted"/>
<dbReference type="GO" id="GO:0008270">
    <property type="term" value="F:zinc ion binding"/>
    <property type="evidence" value="ECO:0007669"/>
    <property type="project" value="InterPro"/>
</dbReference>
<feature type="domain" description="CCHC-type" evidence="2">
    <location>
        <begin position="234"/>
        <end position="250"/>
    </location>
</feature>
<name>A0A6A4FYQ3_9STRA</name>
<organism evidence="3 4">
    <name type="scientific">Phytophthora rubi</name>
    <dbReference type="NCBI Taxonomy" id="129364"/>
    <lineage>
        <taxon>Eukaryota</taxon>
        <taxon>Sar</taxon>
        <taxon>Stramenopiles</taxon>
        <taxon>Oomycota</taxon>
        <taxon>Peronosporomycetes</taxon>
        <taxon>Peronosporales</taxon>
        <taxon>Peronosporaceae</taxon>
        <taxon>Phytophthora</taxon>
    </lineage>
</organism>
<feature type="compositionally biased region" description="Basic and acidic residues" evidence="1">
    <location>
        <begin position="703"/>
        <end position="723"/>
    </location>
</feature>
<feature type="domain" description="CCHC-type" evidence="2">
    <location>
        <begin position="754"/>
        <end position="770"/>
    </location>
</feature>
<evidence type="ECO:0000313" key="3">
    <source>
        <dbReference type="EMBL" id="KAE9360256.1"/>
    </source>
</evidence>
<keyword evidence="4" id="KW-1185">Reference proteome</keyword>
<feature type="compositionally biased region" description="Low complexity" evidence="1">
    <location>
        <begin position="546"/>
        <end position="556"/>
    </location>
</feature>
<feature type="compositionally biased region" description="Basic and acidic residues" evidence="1">
    <location>
        <begin position="609"/>
        <end position="631"/>
    </location>
</feature>
<evidence type="ECO:0000256" key="1">
    <source>
        <dbReference type="SAM" id="MobiDB-lite"/>
    </source>
</evidence>
<sequence length="927" mass="104174">MDATECFVFDGKNDFGLWRERVESQLISRGLLGHVLVRGYNGTQSFTHNGKHIQPNARQALSDAEVLKEENEAVSCLRRFLHPTVETQIAKLNAYDRWATLKVLYGCGGNAKINEMYRALDRMKFGDTKAESIDRFTTRWKMTLQQFEQATGSEFSDSLKSAMLEDALPTSWRPLVAGWQGARPITPFNELLGNVLAEDKRSTTRPREERAKSRPTSPARVPSERTRQSDGAEKCYYCLRSNHSFRQCRYLQKDIEKGSTHNPRASYSCVVAQDRTPQMVEALEAFVAERTTHSAATQSPQQQQQTMEGAASSSSVRVFDGTTDFRVWRARVENELMRYHLLGYVMVRGYDGSQPFTFDGEEVPPRCPVIHVDDEQTSFKEEAACGHNSAAVQESHLSRWEVLRESADAKSILQRFLHPDVECAILNKNIYDSWKVLCALYGNRSSPGAHDVYEMHRVLHHIRLGDKKGEPVREFVTRWEMLVQQYALATGIELTDGFRSVSLVQTLPSAWRPMVASWRGIRPFVPYAELVEKVIATRERMQAQAEAAASAPKGAALTRQSSNAGSCPADGQVGQLPEKSADKSAAVKPVTQTATKSGEATVELSASKPTERPVSRRAKQPEEKPAEKRAAESLSPETTSKTSKPVPSPIDTSNNTVDLTSGKVSTTTSSSGEKKALTSTRSQDSAKKSSVGQSDKNSPPTRSSRDDDTREKNDTYENRSRYDKYASYSRYEKSAYKPYSKYDNDGNKYSGPVSCFYCLKVGHHMKRCWYLKADIENGTTHDIHKKYSCSVTIDRNQFMVNCLEAYIDEENRARAGSTTQRSHGDYEVAESVGRLYSPKLQQFAPPPPPGDPPSYAFRDQQPASVSSPSYRKRSHSVFQSAESRLSSRDPRLNRSRSVYRNSDSAEAFSPRKRSRAPSFEQQLQPYY</sequence>
<dbReference type="Pfam" id="PF14223">
    <property type="entry name" value="Retrotran_gag_2"/>
    <property type="match status" value="1"/>
</dbReference>
<dbReference type="EMBL" id="QXFT01000007">
    <property type="protein sequence ID" value="KAE9360256.1"/>
    <property type="molecule type" value="Genomic_DNA"/>
</dbReference>
<feature type="compositionally biased region" description="Polar residues" evidence="1">
    <location>
        <begin position="895"/>
        <end position="904"/>
    </location>
</feature>
<feature type="region of interest" description="Disordered" evidence="1">
    <location>
        <begin position="546"/>
        <end position="723"/>
    </location>
</feature>
<feature type="compositionally biased region" description="Low complexity" evidence="1">
    <location>
        <begin position="293"/>
        <end position="306"/>
    </location>
</feature>
<accession>A0A6A4FYQ3</accession>
<dbReference type="AlphaFoldDB" id="A0A6A4FYQ3"/>
<gene>
    <name evidence="3" type="ORF">PR003_g323</name>
</gene>
<dbReference type="InterPro" id="IPR001878">
    <property type="entry name" value="Znf_CCHC"/>
</dbReference>
<dbReference type="SMART" id="SM00343">
    <property type="entry name" value="ZnF_C2HC"/>
    <property type="match status" value="2"/>
</dbReference>
<evidence type="ECO:0000259" key="2">
    <source>
        <dbReference type="SMART" id="SM00343"/>
    </source>
</evidence>